<accession>A0A1P9X3N0</accession>
<protein>
    <submittedName>
        <fullName evidence="2">Organic hydroperoxide resistance protein</fullName>
    </submittedName>
</protein>
<dbReference type="Gene3D" id="3.30.300.20">
    <property type="match status" value="1"/>
</dbReference>
<evidence type="ECO:0000313" key="3">
    <source>
        <dbReference type="Proteomes" id="UP000187941"/>
    </source>
</evidence>
<dbReference type="Gene3D" id="2.20.25.10">
    <property type="match status" value="1"/>
</dbReference>
<dbReference type="KEGG" id="smon:AWR27_00945"/>
<dbReference type="InterPro" id="IPR036102">
    <property type="entry name" value="OsmC/Ohrsf"/>
</dbReference>
<name>A0A1P9X3N0_9BACT</name>
<keyword evidence="3" id="KW-1185">Reference proteome</keyword>
<comment type="similarity">
    <text evidence="1">Belongs to the OsmC/Ohr family.</text>
</comment>
<dbReference type="PANTHER" id="PTHR33797">
    <property type="entry name" value="ORGANIC HYDROPEROXIDE RESISTANCE PROTEIN-LIKE"/>
    <property type="match status" value="1"/>
</dbReference>
<dbReference type="GO" id="GO:0006979">
    <property type="term" value="P:response to oxidative stress"/>
    <property type="evidence" value="ECO:0007669"/>
    <property type="project" value="InterPro"/>
</dbReference>
<dbReference type="OrthoDB" id="9797508at2"/>
<dbReference type="InterPro" id="IPR019953">
    <property type="entry name" value="OHR"/>
</dbReference>
<organism evidence="2 3">
    <name type="scientific">Spirosoma montaniterrae</name>
    <dbReference type="NCBI Taxonomy" id="1178516"/>
    <lineage>
        <taxon>Bacteria</taxon>
        <taxon>Pseudomonadati</taxon>
        <taxon>Bacteroidota</taxon>
        <taxon>Cytophagia</taxon>
        <taxon>Cytophagales</taxon>
        <taxon>Cytophagaceae</taxon>
        <taxon>Spirosoma</taxon>
    </lineage>
</organism>
<sequence>MEKLYTASATAIGGREGHVSSSDNVLDLPVRVPKEFGGPGGPYTNPEQLFAAGYAACFGGALNVVIGTAKVKTGTPKVHSHVSIGKTPEGGFGLAVRLEVEIPGVEQALAQELAEKAHQICPYSNATRGNILVEVVLAK</sequence>
<dbReference type="Pfam" id="PF02566">
    <property type="entry name" value="OsmC"/>
    <property type="match status" value="1"/>
</dbReference>
<dbReference type="Proteomes" id="UP000187941">
    <property type="component" value="Chromosome"/>
</dbReference>
<dbReference type="NCBIfam" id="TIGR03561">
    <property type="entry name" value="organ_hyd_perox"/>
    <property type="match status" value="1"/>
</dbReference>
<gene>
    <name evidence="2" type="ORF">AWR27_00945</name>
</gene>
<dbReference type="PANTHER" id="PTHR33797:SF2">
    <property type="entry name" value="ORGANIC HYDROPEROXIDE RESISTANCE PROTEIN-LIKE"/>
    <property type="match status" value="1"/>
</dbReference>
<dbReference type="AlphaFoldDB" id="A0A1P9X3N0"/>
<dbReference type="InterPro" id="IPR003718">
    <property type="entry name" value="OsmC/Ohr_fam"/>
</dbReference>
<dbReference type="InterPro" id="IPR015946">
    <property type="entry name" value="KH_dom-like_a/b"/>
</dbReference>
<dbReference type="SUPFAM" id="SSF82784">
    <property type="entry name" value="OsmC-like"/>
    <property type="match status" value="1"/>
</dbReference>
<dbReference type="EMBL" id="CP014263">
    <property type="protein sequence ID" value="AQG82242.1"/>
    <property type="molecule type" value="Genomic_DNA"/>
</dbReference>
<proteinExistence type="inferred from homology"/>
<evidence type="ECO:0000256" key="1">
    <source>
        <dbReference type="ARBA" id="ARBA00007378"/>
    </source>
</evidence>
<reference evidence="2 3" key="1">
    <citation type="submission" date="2016-01" db="EMBL/GenBank/DDBJ databases">
        <authorList>
            <person name="Oliw E.H."/>
        </authorList>
    </citation>
    <scope>NUCLEOTIDE SEQUENCE [LARGE SCALE GENOMIC DNA]</scope>
    <source>
        <strain evidence="2 3">DY10</strain>
    </source>
</reference>
<evidence type="ECO:0000313" key="2">
    <source>
        <dbReference type="EMBL" id="AQG82242.1"/>
    </source>
</evidence>
<dbReference type="STRING" id="1178516.AWR27_00945"/>